<proteinExistence type="predicted"/>
<evidence type="ECO:0000313" key="3">
    <source>
        <dbReference type="Proteomes" id="UP001321473"/>
    </source>
</evidence>
<protein>
    <submittedName>
        <fullName evidence="2">Uncharacterized protein</fullName>
    </submittedName>
</protein>
<dbReference type="EMBL" id="JARKHS020031596">
    <property type="protein sequence ID" value="KAK8761038.1"/>
    <property type="molecule type" value="Genomic_DNA"/>
</dbReference>
<reference evidence="2 3" key="1">
    <citation type="journal article" date="2023" name="Arcadia Sci">
        <title>De novo assembly of a long-read Amblyomma americanum tick genome.</title>
        <authorList>
            <person name="Chou S."/>
            <person name="Poskanzer K.E."/>
            <person name="Rollins M."/>
            <person name="Thuy-Boun P.S."/>
        </authorList>
    </citation>
    <scope>NUCLEOTIDE SEQUENCE [LARGE SCALE GENOMIC DNA]</scope>
    <source>
        <strain evidence="2">F_SG_1</strain>
        <tissue evidence="2">Salivary glands</tissue>
    </source>
</reference>
<evidence type="ECO:0000313" key="2">
    <source>
        <dbReference type="EMBL" id="KAK8761038.1"/>
    </source>
</evidence>
<dbReference type="Proteomes" id="UP001321473">
    <property type="component" value="Unassembled WGS sequence"/>
</dbReference>
<gene>
    <name evidence="2" type="ORF">V5799_027696</name>
</gene>
<dbReference type="AlphaFoldDB" id="A0AAQ4DEZ8"/>
<comment type="caution">
    <text evidence="2">The sequence shown here is derived from an EMBL/GenBank/DDBJ whole genome shotgun (WGS) entry which is preliminary data.</text>
</comment>
<evidence type="ECO:0000256" key="1">
    <source>
        <dbReference type="SAM" id="MobiDB-lite"/>
    </source>
</evidence>
<feature type="compositionally biased region" description="Polar residues" evidence="1">
    <location>
        <begin position="122"/>
        <end position="146"/>
    </location>
</feature>
<name>A0AAQ4DEZ8_AMBAM</name>
<accession>A0AAQ4DEZ8</accession>
<keyword evidence="3" id="KW-1185">Reference proteome</keyword>
<feature type="region of interest" description="Disordered" evidence="1">
    <location>
        <begin position="120"/>
        <end position="148"/>
    </location>
</feature>
<sequence>MQFLGNENFRVRRLDEKIPSPSASTSCCRFAVYDDFKDSTGHRSITAEPQPGLLFKATSDGRPVYRKRSHKWTWPGLVSRQPEMATSRCLATGESPERVSDSILVTFADHVTATDIIGSRDASASDSTAVTPSPIGTETAESTSEGSLDRVSAAILVTTADSETVTDVIVSGNVSGANRVTDAATITGVDLLNFTEVIPAGPAPNGTKTPENTTESSMEMVSAVILVTIAENKTFTAIIDSKNATEKVSTDTYIALVTAADLVNFTEVISAKSESNATQVATSATQIQLKMADWSPFHAAPNLDKFDELRGNDSRWHIGAGNEESNLSSLYTAWKVCNQNVGHPSWLTTLAYHTDYSNWGHGLARRDPSSEHVYRYVGFHVAVFLSPFLDAKEALWELALFAAAAQKTRRRLQPPTLGRVFDEEAAVGAVVSPPPPKWRVCLRLIDRLLPSLLIVAYAKAINHTALFQELMSCLTASPEAARPGIISATADAFVYFQVQSHLLGTTRPLDVFLKLGAFVGARWKEPKEYVVPETRMASSLFDSDCLHKPQHDVVLIPMGMFNHSVPTSARERMFHIPGIGHRLAGCLFRAVFPENFYNPYSIYWTNVATHALKTKADCFAQQYHPINYPSPYAFTRIGENAALRIAFEDTDILTVREELADKNHKVFLALNRFSYICRLQGERSFDEYGGVCNCVQLCIWEAHESSSEM</sequence>
<organism evidence="2 3">
    <name type="scientific">Amblyomma americanum</name>
    <name type="common">Lone star tick</name>
    <dbReference type="NCBI Taxonomy" id="6943"/>
    <lineage>
        <taxon>Eukaryota</taxon>
        <taxon>Metazoa</taxon>
        <taxon>Ecdysozoa</taxon>
        <taxon>Arthropoda</taxon>
        <taxon>Chelicerata</taxon>
        <taxon>Arachnida</taxon>
        <taxon>Acari</taxon>
        <taxon>Parasitiformes</taxon>
        <taxon>Ixodida</taxon>
        <taxon>Ixodoidea</taxon>
        <taxon>Ixodidae</taxon>
        <taxon>Amblyomminae</taxon>
        <taxon>Amblyomma</taxon>
    </lineage>
</organism>